<dbReference type="OrthoDB" id="396902at2"/>
<accession>A0A1B3SLB9</accession>
<dbReference type="PANTHER" id="PTHR30570:SF1">
    <property type="entry name" value="PHOSPHATE-BINDING PROTEIN PSTS"/>
    <property type="match status" value="1"/>
</dbReference>
<keyword evidence="1" id="KW-0732">Signal</keyword>
<dbReference type="InterPro" id="IPR030980">
    <property type="entry name" value="PtsS_plasma"/>
</dbReference>
<dbReference type="Pfam" id="PF12849">
    <property type="entry name" value="PBP_like_2"/>
    <property type="match status" value="1"/>
</dbReference>
<evidence type="ECO:0000259" key="2">
    <source>
        <dbReference type="Pfam" id="PF12849"/>
    </source>
</evidence>
<gene>
    <name evidence="3" type="primary">pstS</name>
    <name evidence="3" type="ORF">SHELI_v1c07610</name>
</gene>
<dbReference type="PANTHER" id="PTHR30570">
    <property type="entry name" value="PERIPLASMIC PHOSPHATE BINDING COMPONENT OF PHOSPHATE ABC TRANSPORTER"/>
    <property type="match status" value="1"/>
</dbReference>
<evidence type="ECO:0000256" key="1">
    <source>
        <dbReference type="ARBA" id="ARBA00022729"/>
    </source>
</evidence>
<name>A0A1B3SLB9_9MOLU</name>
<dbReference type="EMBL" id="CP017015">
    <property type="protein sequence ID" value="AOG60710.1"/>
    <property type="molecule type" value="Genomic_DNA"/>
</dbReference>
<dbReference type="InterPro" id="IPR050811">
    <property type="entry name" value="Phosphate_ABC_transporter"/>
</dbReference>
<dbReference type="AlphaFoldDB" id="A0A1B3SLB9"/>
<protein>
    <submittedName>
        <fullName evidence="3">Phosphate ABC transporter substrate-binding protein</fullName>
    </submittedName>
</protein>
<proteinExistence type="predicted"/>
<dbReference type="Proteomes" id="UP000094378">
    <property type="component" value="Chromosome"/>
</dbReference>
<dbReference type="SUPFAM" id="SSF53850">
    <property type="entry name" value="Periplasmic binding protein-like II"/>
    <property type="match status" value="1"/>
</dbReference>
<sequence length="375" mass="41636">MNKKISIILAIIVSLFLAIWVWSAMATQSYFILGGSTSVNTFMQAYTKSYFDNTKKDFIYNSTGSQAGVDGVEKGMYGAGFISKGVSSSTLAGDNKFYHVNEEFNVGEGNNFSNKIDGLINESANTSKNETYLAFQFAIDAIAIVYKAPSWVSDETNNKINFNVDPNNPNGKLLSDVYKGNITWEDLAKQFGQQDVPDSETKISTFTREDGSGTRSAFGDLTGIKKMESANVVNSNGAMFENIQKSNNGIGYLSYAFVKQVTKESGVRIAGVNKTKLGNPVDLGDDWSYGMKLNNQGLFEKIENNITNEDFIKKGQYAFQRPFIAIFNLKMNSINLLIDFFKAMIGEEAQNPYKEDFDAEGLVPKFELKEVNYDK</sequence>
<dbReference type="InterPro" id="IPR024370">
    <property type="entry name" value="PBP_domain"/>
</dbReference>
<keyword evidence="4" id="KW-1185">Reference proteome</keyword>
<dbReference type="PATRIC" id="fig|216938.3.peg.774"/>
<feature type="domain" description="PBP" evidence="2">
    <location>
        <begin position="28"/>
        <end position="331"/>
    </location>
</feature>
<reference evidence="3 4" key="1">
    <citation type="submission" date="2016-08" db="EMBL/GenBank/DDBJ databases">
        <title>Complete genome sequence of Spiroplasma helicoides TABS-2 (DSM 22551).</title>
        <authorList>
            <person name="Shen W.-Y."/>
            <person name="Lo W.-S."/>
            <person name="Lai Y.-C."/>
            <person name="Kuo C.-H."/>
        </authorList>
    </citation>
    <scope>NUCLEOTIDE SEQUENCE [LARGE SCALE GENOMIC DNA]</scope>
    <source>
        <strain evidence="3 4">TABS-2</strain>
    </source>
</reference>
<evidence type="ECO:0000313" key="3">
    <source>
        <dbReference type="EMBL" id="AOG60710.1"/>
    </source>
</evidence>
<dbReference type="STRING" id="216938.SHELI_v1c07610"/>
<dbReference type="NCBIfam" id="TIGR04505">
    <property type="entry name" value="PtsS_plasma"/>
    <property type="match status" value="1"/>
</dbReference>
<organism evidence="3 4">
    <name type="scientific">Spiroplasma helicoides</name>
    <dbReference type="NCBI Taxonomy" id="216938"/>
    <lineage>
        <taxon>Bacteria</taxon>
        <taxon>Bacillati</taxon>
        <taxon>Mycoplasmatota</taxon>
        <taxon>Mollicutes</taxon>
        <taxon>Entomoplasmatales</taxon>
        <taxon>Spiroplasmataceae</taxon>
        <taxon>Spiroplasma</taxon>
    </lineage>
</organism>
<dbReference type="RefSeq" id="WP_069116851.1">
    <property type="nucleotide sequence ID" value="NZ_CP017015.1"/>
</dbReference>
<evidence type="ECO:0000313" key="4">
    <source>
        <dbReference type="Proteomes" id="UP000094378"/>
    </source>
</evidence>
<dbReference type="Gene3D" id="3.40.190.10">
    <property type="entry name" value="Periplasmic binding protein-like II"/>
    <property type="match status" value="2"/>
</dbReference>
<dbReference type="KEGG" id="shj:SHELI_v1c07610"/>